<dbReference type="AlphaFoldDB" id="A0A4Z2I7M7"/>
<feature type="compositionally biased region" description="Basic and acidic residues" evidence="1">
    <location>
        <begin position="61"/>
        <end position="73"/>
    </location>
</feature>
<dbReference type="EMBL" id="SRLO01000124">
    <property type="protein sequence ID" value="TNN73465.1"/>
    <property type="molecule type" value="Genomic_DNA"/>
</dbReference>
<protein>
    <submittedName>
        <fullName evidence="2">Uncharacterized protein</fullName>
    </submittedName>
</protein>
<gene>
    <name evidence="2" type="ORF">EYF80_016255</name>
</gene>
<reference evidence="2 3" key="1">
    <citation type="submission" date="2019-03" db="EMBL/GenBank/DDBJ databases">
        <title>First draft genome of Liparis tanakae, snailfish: a comprehensive survey of snailfish specific genes.</title>
        <authorList>
            <person name="Kim W."/>
            <person name="Song I."/>
            <person name="Jeong J.-H."/>
            <person name="Kim D."/>
            <person name="Kim S."/>
            <person name="Ryu S."/>
            <person name="Song J.Y."/>
            <person name="Lee S.K."/>
        </authorList>
    </citation>
    <scope>NUCLEOTIDE SEQUENCE [LARGE SCALE GENOMIC DNA]</scope>
    <source>
        <tissue evidence="2">Muscle</tissue>
    </source>
</reference>
<name>A0A4Z2I7M7_9TELE</name>
<feature type="region of interest" description="Disordered" evidence="1">
    <location>
        <begin position="1"/>
        <end position="30"/>
    </location>
</feature>
<proteinExistence type="predicted"/>
<sequence length="263" mass="28177">MEGRRGGGEEEKLKNWSTEPSTREGKGESECYISRAEQSMCKMSRSAAASGPLASLLHPETPIRERERERGDAADGEIQITESINPSGPNCPCGGEGTRRGGSFQACLSLPVHQMPSRLPNPPHVTHLPLTVSPDLSVYLVGAPLPMFLCDPVAAGIVEAVVVAVGALALLRRGERVVVFLHAAVGLGVELPLKRGQLLRDAEEASDLHAQDHPDDVCREETNSAFSSSPPKYSPVAVHILHWPWYMPGDAGLCICTLTSAMS</sequence>
<evidence type="ECO:0000313" key="2">
    <source>
        <dbReference type="EMBL" id="TNN73465.1"/>
    </source>
</evidence>
<feature type="region of interest" description="Disordered" evidence="1">
    <location>
        <begin position="43"/>
        <end position="96"/>
    </location>
</feature>
<comment type="caution">
    <text evidence="2">The sequence shown here is derived from an EMBL/GenBank/DDBJ whole genome shotgun (WGS) entry which is preliminary data.</text>
</comment>
<feature type="compositionally biased region" description="Low complexity" evidence="1">
    <location>
        <begin position="44"/>
        <end position="57"/>
    </location>
</feature>
<organism evidence="2 3">
    <name type="scientific">Liparis tanakae</name>
    <name type="common">Tanaka's snailfish</name>
    <dbReference type="NCBI Taxonomy" id="230148"/>
    <lineage>
        <taxon>Eukaryota</taxon>
        <taxon>Metazoa</taxon>
        <taxon>Chordata</taxon>
        <taxon>Craniata</taxon>
        <taxon>Vertebrata</taxon>
        <taxon>Euteleostomi</taxon>
        <taxon>Actinopterygii</taxon>
        <taxon>Neopterygii</taxon>
        <taxon>Teleostei</taxon>
        <taxon>Neoteleostei</taxon>
        <taxon>Acanthomorphata</taxon>
        <taxon>Eupercaria</taxon>
        <taxon>Perciformes</taxon>
        <taxon>Cottioidei</taxon>
        <taxon>Cottales</taxon>
        <taxon>Liparidae</taxon>
        <taxon>Liparis</taxon>
    </lineage>
</organism>
<evidence type="ECO:0000256" key="1">
    <source>
        <dbReference type="SAM" id="MobiDB-lite"/>
    </source>
</evidence>
<evidence type="ECO:0000313" key="3">
    <source>
        <dbReference type="Proteomes" id="UP000314294"/>
    </source>
</evidence>
<dbReference type="Proteomes" id="UP000314294">
    <property type="component" value="Unassembled WGS sequence"/>
</dbReference>
<keyword evidence="3" id="KW-1185">Reference proteome</keyword>
<accession>A0A4Z2I7M7</accession>
<feature type="compositionally biased region" description="Basic and acidic residues" evidence="1">
    <location>
        <begin position="1"/>
        <end position="14"/>
    </location>
</feature>